<dbReference type="EMBL" id="FUEG01000025">
    <property type="protein sequence ID" value="SJL14780.1"/>
    <property type="molecule type" value="Genomic_DNA"/>
</dbReference>
<evidence type="ECO:0000313" key="1">
    <source>
        <dbReference type="EMBL" id="SJL14780.1"/>
    </source>
</evidence>
<dbReference type="Proteomes" id="UP000219338">
    <property type="component" value="Unassembled WGS sequence"/>
</dbReference>
<protein>
    <submittedName>
        <fullName evidence="1">Uncharacterized protein</fullName>
    </submittedName>
</protein>
<gene>
    <name evidence="1" type="ORF">ARMOST_18248</name>
</gene>
<proteinExistence type="predicted"/>
<accession>A0A284S1A0</accession>
<reference evidence="2" key="1">
    <citation type="journal article" date="2017" name="Nat. Ecol. Evol.">
        <title>Genome expansion and lineage-specific genetic innovations in the forest pathogenic fungi Armillaria.</title>
        <authorList>
            <person name="Sipos G."/>
            <person name="Prasanna A.N."/>
            <person name="Walter M.C."/>
            <person name="O'Connor E."/>
            <person name="Balint B."/>
            <person name="Krizsan K."/>
            <person name="Kiss B."/>
            <person name="Hess J."/>
            <person name="Varga T."/>
            <person name="Slot J."/>
            <person name="Riley R."/>
            <person name="Boka B."/>
            <person name="Rigling D."/>
            <person name="Barry K."/>
            <person name="Lee J."/>
            <person name="Mihaltcheva S."/>
            <person name="LaButti K."/>
            <person name="Lipzen A."/>
            <person name="Waldron R."/>
            <person name="Moloney N.M."/>
            <person name="Sperisen C."/>
            <person name="Kredics L."/>
            <person name="Vagvoelgyi C."/>
            <person name="Patrignani A."/>
            <person name="Fitzpatrick D."/>
            <person name="Nagy I."/>
            <person name="Doyle S."/>
            <person name="Anderson J.B."/>
            <person name="Grigoriev I.V."/>
            <person name="Gueldener U."/>
            <person name="Muensterkoetter M."/>
            <person name="Nagy L.G."/>
        </authorList>
    </citation>
    <scope>NUCLEOTIDE SEQUENCE [LARGE SCALE GENOMIC DNA]</scope>
    <source>
        <strain evidence="2">C18/9</strain>
    </source>
</reference>
<organism evidence="1 2">
    <name type="scientific">Armillaria ostoyae</name>
    <name type="common">Armillaria root rot fungus</name>
    <dbReference type="NCBI Taxonomy" id="47428"/>
    <lineage>
        <taxon>Eukaryota</taxon>
        <taxon>Fungi</taxon>
        <taxon>Dikarya</taxon>
        <taxon>Basidiomycota</taxon>
        <taxon>Agaricomycotina</taxon>
        <taxon>Agaricomycetes</taxon>
        <taxon>Agaricomycetidae</taxon>
        <taxon>Agaricales</taxon>
        <taxon>Marasmiineae</taxon>
        <taxon>Physalacriaceae</taxon>
        <taxon>Armillaria</taxon>
    </lineage>
</organism>
<keyword evidence="2" id="KW-1185">Reference proteome</keyword>
<sequence length="136" mass="15958">MAGDLHATDIRQKDEWNNKLLSPNNLDSKWSQFIKTLLNDSFINSLHTQYSSSYVLHKPHVWAATPFDCEPAMKTRRIHTAVRLRQATAGYILHRNRWFSNPWTTNSFLVERGLLMNMLISAVMLFRRPEFQLDIL</sequence>
<name>A0A284S1A0_ARMOS</name>
<dbReference type="AlphaFoldDB" id="A0A284S1A0"/>
<evidence type="ECO:0000313" key="2">
    <source>
        <dbReference type="Proteomes" id="UP000219338"/>
    </source>
</evidence>